<dbReference type="Proteomes" id="UP001370758">
    <property type="component" value="Unassembled WGS sequence"/>
</dbReference>
<feature type="domain" description="G" evidence="2">
    <location>
        <begin position="519"/>
        <end position="649"/>
    </location>
</feature>
<comment type="caution">
    <text evidence="4">The sequence shown here is derived from an EMBL/GenBank/DDBJ whole genome shotgun (WGS) entry which is preliminary data.</text>
</comment>
<keyword evidence="1" id="KW-1133">Transmembrane helix</keyword>
<evidence type="ECO:0000259" key="2">
    <source>
        <dbReference type="Pfam" id="PF01926"/>
    </source>
</evidence>
<dbReference type="InterPro" id="IPR027417">
    <property type="entry name" value="P-loop_NTPase"/>
</dbReference>
<evidence type="ECO:0000313" key="5">
    <source>
        <dbReference type="Proteomes" id="UP001370758"/>
    </source>
</evidence>
<dbReference type="Pfam" id="PF01926">
    <property type="entry name" value="MMR_HSR1"/>
    <property type="match status" value="1"/>
</dbReference>
<feature type="transmembrane region" description="Helical" evidence="1">
    <location>
        <begin position="832"/>
        <end position="853"/>
    </location>
</feature>
<sequence length="979" mass="110084">MEKNTNDPVRDLSLEMSISGMEYTSGDDADGESAYSILTPTEAPSNIDEDFFLLSSKNPGLNLPQLDLDSKEFKCENDTTNIIEIPLCKACKERHYRRRLVICADTADCDPSRTQDRSSMYSVSRLVCSGQVKDALSGEIVVQTTIYKGGLGIDSDSESKNDTAALDPNTEVDWAEETRLAIERSLKKSVRDIYTIICKASQCTSDEVFLFGEGAAASVLVATVKLLHFFGILSGPKAPSQESELERAFESAWEFCVKPQSFIDQGDTAFHQTPKIPFMGLIEVDPLPYPGLENLPATIFDAQNTYHALGLNQVEGAGVARLQLPPSTSGREITEAWFFGNRKDLDGTRSENGLSLWPLQWLLFEGSAKGLVLDVGFFPEEQDDTKNLSVAETFLLQGQQYPFRFFNGVELNIWDVSQIFDVQGHQLEFEGSWSWTDWFGTKRRVFNDDDDGALCEYGVENRKKTIIHPSVFYHKDQFSKTANWDCYNEQIEAFRRTQIDGNWSQYFWVSKMVLPHKFRILVCGNTGVGKSTLINSVFDTTEAKETFEDQTNHDIEKEIVVDQINGEDSVIIHDSNGFETGNDEKNKQAESFIERRSYKSYNPNVDDYIHCIWYCIPAEDPQKGDASIQRIFSKCFQEWKIPLVVVYTKSIRHEGGMKEDIKAAYRLRYRRDIPEGVLARNLDRERLRYRSQQSKWIVELYKDCLGLSSLSNEEAEERGKSAFRIVWTDKNDPESLKELIRETYDLIGPNIGHVFVKAQKVSHDLKFKQAVEDGVRAIKGTDYLRIIRRHRNQVAELREMGKTILKTFAWDLDDPSICDIMGGDKDIGGRNFFMATGVAGTSTGVAAAAAIAIESGIIIVDEAVIGIAGATATIGAVALGAVTAVGGGVALWALKRHQISKWATFLCCFTIITYRATVAAARNERQLTVEDFKNHKLTDKEYDAIKKEIDEFVTMKRCIVFDYPGLGRKAHSIVSGYCL</sequence>
<dbReference type="SUPFAM" id="SSF52540">
    <property type="entry name" value="P-loop containing nucleoside triphosphate hydrolases"/>
    <property type="match status" value="1"/>
</dbReference>
<gene>
    <name evidence="4" type="ORF">TWF481_012096</name>
</gene>
<dbReference type="AlphaFoldDB" id="A0AAV9VXL1"/>
<dbReference type="EMBL" id="JAVHJL010000009">
    <property type="protein sequence ID" value="KAK6497692.1"/>
    <property type="molecule type" value="Genomic_DNA"/>
</dbReference>
<keyword evidence="1" id="KW-0472">Membrane</keyword>
<accession>A0AAV9VXL1</accession>
<keyword evidence="5" id="KW-1185">Reference proteome</keyword>
<organism evidence="4 5">
    <name type="scientific">Arthrobotrys musiformis</name>
    <dbReference type="NCBI Taxonomy" id="47236"/>
    <lineage>
        <taxon>Eukaryota</taxon>
        <taxon>Fungi</taxon>
        <taxon>Dikarya</taxon>
        <taxon>Ascomycota</taxon>
        <taxon>Pezizomycotina</taxon>
        <taxon>Orbiliomycetes</taxon>
        <taxon>Orbiliales</taxon>
        <taxon>Orbiliaceae</taxon>
        <taxon>Arthrobotrys</taxon>
    </lineage>
</organism>
<feature type="domain" description="T6SS Phospholipase effector Tle1-like catalytic" evidence="3">
    <location>
        <begin position="98"/>
        <end position="363"/>
    </location>
</feature>
<dbReference type="GO" id="GO:0005525">
    <property type="term" value="F:GTP binding"/>
    <property type="evidence" value="ECO:0007669"/>
    <property type="project" value="InterPro"/>
</dbReference>
<dbReference type="Gene3D" id="3.40.50.300">
    <property type="entry name" value="P-loop containing nucleotide triphosphate hydrolases"/>
    <property type="match status" value="1"/>
</dbReference>
<protein>
    <recommendedName>
        <fullName evidence="6">G domain-containing protein</fullName>
    </recommendedName>
</protein>
<name>A0AAV9VXL1_9PEZI</name>
<keyword evidence="1" id="KW-0812">Transmembrane</keyword>
<dbReference type="Pfam" id="PF09994">
    <property type="entry name" value="T6SS_Tle1-like_cat"/>
    <property type="match status" value="1"/>
</dbReference>
<dbReference type="CDD" id="cd00882">
    <property type="entry name" value="Ras_like_GTPase"/>
    <property type="match status" value="1"/>
</dbReference>
<proteinExistence type="predicted"/>
<feature type="transmembrane region" description="Helical" evidence="1">
    <location>
        <begin position="865"/>
        <end position="893"/>
    </location>
</feature>
<evidence type="ECO:0000313" key="4">
    <source>
        <dbReference type="EMBL" id="KAK6497692.1"/>
    </source>
</evidence>
<evidence type="ECO:0008006" key="6">
    <source>
        <dbReference type="Google" id="ProtNLM"/>
    </source>
</evidence>
<reference evidence="4 5" key="1">
    <citation type="submission" date="2023-08" db="EMBL/GenBank/DDBJ databases">
        <authorList>
            <person name="Palmer J.M."/>
        </authorList>
    </citation>
    <scope>NUCLEOTIDE SEQUENCE [LARGE SCALE GENOMIC DNA]</scope>
    <source>
        <strain evidence="4 5">TWF481</strain>
    </source>
</reference>
<dbReference type="InterPro" id="IPR018712">
    <property type="entry name" value="Tle1-like_cat"/>
</dbReference>
<dbReference type="InterPro" id="IPR006073">
    <property type="entry name" value="GTP-bd"/>
</dbReference>
<feature type="transmembrane region" description="Helical" evidence="1">
    <location>
        <begin position="899"/>
        <end position="917"/>
    </location>
</feature>
<evidence type="ECO:0000256" key="1">
    <source>
        <dbReference type="SAM" id="Phobius"/>
    </source>
</evidence>
<evidence type="ECO:0000259" key="3">
    <source>
        <dbReference type="Pfam" id="PF09994"/>
    </source>
</evidence>